<evidence type="ECO:0000256" key="6">
    <source>
        <dbReference type="ARBA" id="ARBA00023136"/>
    </source>
</evidence>
<evidence type="ECO:0000256" key="2">
    <source>
        <dbReference type="ARBA" id="ARBA00008163"/>
    </source>
</evidence>
<keyword evidence="4" id="KW-0812">Transmembrane</keyword>
<keyword evidence="9" id="KW-1185">Reference proteome</keyword>
<evidence type="ECO:0000313" key="8">
    <source>
        <dbReference type="EMBL" id="RDU67667.1"/>
    </source>
</evidence>
<dbReference type="SUPFAM" id="SSF56935">
    <property type="entry name" value="Porins"/>
    <property type="match status" value="1"/>
</dbReference>
<name>A0A3D8IQT9_9HELI</name>
<dbReference type="OrthoDB" id="9542at2"/>
<keyword evidence="7" id="KW-0998">Cell outer membrane</keyword>
<evidence type="ECO:0000256" key="7">
    <source>
        <dbReference type="ARBA" id="ARBA00023237"/>
    </source>
</evidence>
<evidence type="ECO:0000256" key="3">
    <source>
        <dbReference type="ARBA" id="ARBA00022452"/>
    </source>
</evidence>
<protein>
    <recommendedName>
        <fullName evidence="10">Transporter</fullName>
    </recommendedName>
</protein>
<evidence type="ECO:0000256" key="4">
    <source>
        <dbReference type="ARBA" id="ARBA00022692"/>
    </source>
</evidence>
<organism evidence="8 9">
    <name type="scientific">Helicobacter didelphidarum</name>
    <dbReference type="NCBI Taxonomy" id="2040648"/>
    <lineage>
        <taxon>Bacteria</taxon>
        <taxon>Pseudomonadati</taxon>
        <taxon>Campylobacterota</taxon>
        <taxon>Epsilonproteobacteria</taxon>
        <taxon>Campylobacterales</taxon>
        <taxon>Helicobacteraceae</taxon>
        <taxon>Helicobacter</taxon>
    </lineage>
</organism>
<comment type="subcellular location">
    <subcellularLocation>
        <location evidence="1">Cell outer membrane</location>
        <topology evidence="1">Multi-pass membrane protein</topology>
    </subcellularLocation>
</comment>
<sequence>MSLGKDNEKYEFEVNGTLIVIPGFDFHTVGRDKGMCTVKSFFNVSDGCFFKGNQEADKTTAPTWEAPAYTATGKAITTIQPVPKFFIKSRSYHLSENLRMNYGASFTTPSGLSMNWEGEGGGFLDDVSIAMLELNPVISLGWRDFIAIGGGFRAIYTFGSFNNTLYVPMDFKGDTTTGNTYGTTEVSQTSNGSAWGFGWNAAASIRPFAFTSSEILKSLTISATYRSNVHWDMKGKLYANSIIYALGKQHTIGMDADLTLYSDLPPILNVAISQDFGRNRIEFVYERTFYGSARIFEFGYANQVFDLSSLGILAGSVPIEGMINAADYSAVAYGNGWKDASAYRLGYTYFGNTWKVMASVAYDMTPAPQGVFGIPDANAYMVGFGGRKRLLNNKLDIGFGYSLALKDNRKSFIVSHDGFGQLHLFTIGLKYLWGGNG</sequence>
<dbReference type="Gene3D" id="2.40.160.60">
    <property type="entry name" value="Outer membrane protein transport protein (OMPP1/FadL/TodX)"/>
    <property type="match status" value="1"/>
</dbReference>
<keyword evidence="5" id="KW-0732">Signal</keyword>
<dbReference type="Proteomes" id="UP000256379">
    <property type="component" value="Unassembled WGS sequence"/>
</dbReference>
<evidence type="ECO:0008006" key="10">
    <source>
        <dbReference type="Google" id="ProtNLM"/>
    </source>
</evidence>
<dbReference type="GO" id="GO:0009279">
    <property type="term" value="C:cell outer membrane"/>
    <property type="evidence" value="ECO:0007669"/>
    <property type="project" value="UniProtKB-SubCell"/>
</dbReference>
<accession>A0A3D8IQT9</accession>
<reference evidence="8 9" key="1">
    <citation type="submission" date="2018-04" db="EMBL/GenBank/DDBJ databases">
        <title>Novel Campyloabacter and Helicobacter Species and Strains.</title>
        <authorList>
            <person name="Mannion A.J."/>
            <person name="Shen Z."/>
            <person name="Fox J.G."/>
        </authorList>
    </citation>
    <scope>NUCLEOTIDE SEQUENCE [LARGE SCALE GENOMIC DNA]</scope>
    <source>
        <strain evidence="8 9">MIT 17-337</strain>
    </source>
</reference>
<gene>
    <name evidence="8" type="ORF">CQA53_01315</name>
</gene>
<comment type="similarity">
    <text evidence="2">Belongs to the OmpP1/FadL family.</text>
</comment>
<dbReference type="PANTHER" id="PTHR35093">
    <property type="entry name" value="OUTER MEMBRANE PROTEIN NMB0088-RELATED"/>
    <property type="match status" value="1"/>
</dbReference>
<evidence type="ECO:0000313" key="9">
    <source>
        <dbReference type="Proteomes" id="UP000256379"/>
    </source>
</evidence>
<dbReference type="Pfam" id="PF03349">
    <property type="entry name" value="Toluene_X"/>
    <property type="match status" value="1"/>
</dbReference>
<evidence type="ECO:0000256" key="5">
    <source>
        <dbReference type="ARBA" id="ARBA00022729"/>
    </source>
</evidence>
<keyword evidence="3" id="KW-1134">Transmembrane beta strand</keyword>
<dbReference type="AlphaFoldDB" id="A0A3D8IQT9"/>
<proteinExistence type="inferred from homology"/>
<keyword evidence="6" id="KW-0472">Membrane</keyword>
<dbReference type="PANTHER" id="PTHR35093:SF8">
    <property type="entry name" value="OUTER MEMBRANE PROTEIN NMB0088-RELATED"/>
    <property type="match status" value="1"/>
</dbReference>
<dbReference type="EMBL" id="NXLQ01000001">
    <property type="protein sequence ID" value="RDU67667.1"/>
    <property type="molecule type" value="Genomic_DNA"/>
</dbReference>
<dbReference type="GO" id="GO:0015483">
    <property type="term" value="F:long-chain fatty acid transporting porin activity"/>
    <property type="evidence" value="ECO:0007669"/>
    <property type="project" value="TreeGrafter"/>
</dbReference>
<dbReference type="InterPro" id="IPR005017">
    <property type="entry name" value="OMPP1/FadL/TodX"/>
</dbReference>
<evidence type="ECO:0000256" key="1">
    <source>
        <dbReference type="ARBA" id="ARBA00004571"/>
    </source>
</evidence>
<comment type="caution">
    <text evidence="8">The sequence shown here is derived from an EMBL/GenBank/DDBJ whole genome shotgun (WGS) entry which is preliminary data.</text>
</comment>